<keyword evidence="11" id="KW-0044">Antibiotic</keyword>
<evidence type="ECO:0000256" key="16">
    <source>
        <dbReference type="RuleBase" id="RU000651"/>
    </source>
</evidence>
<keyword evidence="9 16" id="KW-0255">Endonuclease</keyword>
<dbReference type="PANTHER" id="PTHR11437">
    <property type="entry name" value="RIBONUCLEASE"/>
    <property type="match status" value="1"/>
</dbReference>
<dbReference type="GO" id="GO:0003676">
    <property type="term" value="F:nucleic acid binding"/>
    <property type="evidence" value="ECO:0007669"/>
    <property type="project" value="InterPro"/>
</dbReference>
<comment type="subunit">
    <text evidence="15">Interacts (via N-terminus) with bacterial lipopolysaccharide (LPS).</text>
</comment>
<dbReference type="GO" id="GO:0004540">
    <property type="term" value="F:RNA nuclease activity"/>
    <property type="evidence" value="ECO:0007669"/>
    <property type="project" value="TreeGrafter"/>
</dbReference>
<dbReference type="Gene3D" id="3.10.130.10">
    <property type="entry name" value="Ribonuclease A-like domain"/>
    <property type="match status" value="2"/>
</dbReference>
<evidence type="ECO:0000256" key="6">
    <source>
        <dbReference type="ARBA" id="ARBA00022529"/>
    </source>
</evidence>
<keyword evidence="18" id="KW-1185">Reference proteome</keyword>
<sequence length="166" mass="18890">MGSVHPLGAWAQLLTRAQKFEISHVRPGPVQCNNEMPRVNSLLEKYQGQNSFVSQRFETSNTRSGPLQCRSERPRPKKCKDQNTFLHDSFHNVAATCLLPNRVCRNGQNNCHQSANPIGKTYCKLIRDTDGDCRYSTIPQYDFYTVACDRPQPDDVPYPLVPVHLD</sequence>
<gene>
    <name evidence="19" type="primary">RNASE6</name>
</gene>
<comment type="similarity">
    <text evidence="4 16">Belongs to the pancreatic ribonuclease family.</text>
</comment>
<dbReference type="GO" id="GO:0016787">
    <property type="term" value="F:hydrolase activity"/>
    <property type="evidence" value="ECO:0007669"/>
    <property type="project" value="UniProtKB-KW"/>
</dbReference>
<dbReference type="GO" id="GO:0005615">
    <property type="term" value="C:extracellular space"/>
    <property type="evidence" value="ECO:0007669"/>
    <property type="project" value="TreeGrafter"/>
</dbReference>
<dbReference type="KEGG" id="umr:103681520"/>
<keyword evidence="7 16" id="KW-0540">Nuclease</keyword>
<keyword evidence="10 16" id="KW-0378">Hydrolase</keyword>
<dbReference type="InterPro" id="IPR036816">
    <property type="entry name" value="RNaseA-like_dom_sf"/>
</dbReference>
<evidence type="ECO:0000256" key="8">
    <source>
        <dbReference type="ARBA" id="ARBA00022729"/>
    </source>
</evidence>
<dbReference type="Pfam" id="PF00074">
    <property type="entry name" value="RnaseA"/>
    <property type="match status" value="1"/>
</dbReference>
<dbReference type="InterPro" id="IPR023412">
    <property type="entry name" value="RNaseA_domain"/>
</dbReference>
<dbReference type="GO" id="GO:0045087">
    <property type="term" value="P:innate immune response"/>
    <property type="evidence" value="ECO:0007669"/>
    <property type="project" value="TreeGrafter"/>
</dbReference>
<dbReference type="InterPro" id="IPR023411">
    <property type="entry name" value="RNaseA_AS"/>
</dbReference>
<evidence type="ECO:0000259" key="17">
    <source>
        <dbReference type="SMART" id="SM00092"/>
    </source>
</evidence>
<dbReference type="AlphaFoldDB" id="A0A384DQJ5"/>
<evidence type="ECO:0000256" key="15">
    <source>
        <dbReference type="ARBA" id="ARBA00038824"/>
    </source>
</evidence>
<evidence type="ECO:0000313" key="19">
    <source>
        <dbReference type="RefSeq" id="XP_008709326.2"/>
    </source>
</evidence>
<keyword evidence="13" id="KW-0325">Glycoprotein</keyword>
<accession>A0A384DQJ5</accession>
<name>A0A384DQJ5_URSMA</name>
<evidence type="ECO:0000256" key="3">
    <source>
        <dbReference type="ARBA" id="ARBA00004613"/>
    </source>
</evidence>
<dbReference type="GO" id="GO:0050829">
    <property type="term" value="P:defense response to Gram-negative bacterium"/>
    <property type="evidence" value="ECO:0007669"/>
    <property type="project" value="TreeGrafter"/>
</dbReference>
<evidence type="ECO:0000256" key="13">
    <source>
        <dbReference type="ARBA" id="ARBA00023180"/>
    </source>
</evidence>
<evidence type="ECO:0000256" key="10">
    <source>
        <dbReference type="ARBA" id="ARBA00022801"/>
    </source>
</evidence>
<evidence type="ECO:0000256" key="14">
    <source>
        <dbReference type="ARBA" id="ARBA00023228"/>
    </source>
</evidence>
<evidence type="ECO:0000256" key="2">
    <source>
        <dbReference type="ARBA" id="ARBA00004463"/>
    </source>
</evidence>
<evidence type="ECO:0000256" key="4">
    <source>
        <dbReference type="ARBA" id="ARBA00005600"/>
    </source>
</evidence>
<evidence type="ECO:0000256" key="7">
    <source>
        <dbReference type="ARBA" id="ARBA00022722"/>
    </source>
</evidence>
<keyword evidence="14" id="KW-0458">Lysosome</keyword>
<dbReference type="GO" id="GO:0019731">
    <property type="term" value="P:antibacterial humoral response"/>
    <property type="evidence" value="ECO:0007669"/>
    <property type="project" value="TreeGrafter"/>
</dbReference>
<keyword evidence="12" id="KW-1015">Disulfide bond</keyword>
<evidence type="ECO:0000313" key="18">
    <source>
        <dbReference type="Proteomes" id="UP000261680"/>
    </source>
</evidence>
<dbReference type="PROSITE" id="PS00127">
    <property type="entry name" value="RNASE_PANCREATIC"/>
    <property type="match status" value="1"/>
</dbReference>
<evidence type="ECO:0000256" key="5">
    <source>
        <dbReference type="ARBA" id="ARBA00022525"/>
    </source>
</evidence>
<dbReference type="OrthoDB" id="9445034at2759"/>
<feature type="domain" description="Ribonuclease A-domain" evidence="17">
    <location>
        <begin position="13"/>
        <end position="166"/>
    </location>
</feature>
<dbReference type="PANTHER" id="PTHR11437:SF4">
    <property type="entry name" value="RIBONUCLEASE K6"/>
    <property type="match status" value="1"/>
</dbReference>
<dbReference type="GO" id="GO:0050830">
    <property type="term" value="P:defense response to Gram-positive bacterium"/>
    <property type="evidence" value="ECO:0007669"/>
    <property type="project" value="TreeGrafter"/>
</dbReference>
<dbReference type="PRINTS" id="PR00794">
    <property type="entry name" value="RIBONUCLEASE"/>
</dbReference>
<evidence type="ECO:0000256" key="12">
    <source>
        <dbReference type="ARBA" id="ARBA00023157"/>
    </source>
</evidence>
<dbReference type="CTD" id="6039"/>
<keyword evidence="6" id="KW-0929">Antimicrobial</keyword>
<dbReference type="Proteomes" id="UP000261680">
    <property type="component" value="Unplaced"/>
</dbReference>
<proteinExistence type="inferred from homology"/>
<keyword evidence="5" id="KW-0964">Secreted</keyword>
<dbReference type="GeneID" id="103681520"/>
<keyword evidence="8" id="KW-0732">Signal</keyword>
<comment type="subcellular location">
    <subcellularLocation>
        <location evidence="2">Cytoplasmic granule</location>
    </subcellularLocation>
    <subcellularLocation>
        <location evidence="1">Lysosome</location>
    </subcellularLocation>
    <subcellularLocation>
        <location evidence="3">Secreted</location>
    </subcellularLocation>
</comment>
<dbReference type="RefSeq" id="XP_008709326.2">
    <property type="nucleotide sequence ID" value="XM_008711104.2"/>
</dbReference>
<dbReference type="SMART" id="SM00092">
    <property type="entry name" value="RNAse_Pc"/>
    <property type="match status" value="1"/>
</dbReference>
<dbReference type="InterPro" id="IPR001427">
    <property type="entry name" value="RNaseA"/>
</dbReference>
<dbReference type="SUPFAM" id="SSF54076">
    <property type="entry name" value="RNase A-like"/>
    <property type="match status" value="2"/>
</dbReference>
<dbReference type="GO" id="GO:0005764">
    <property type="term" value="C:lysosome"/>
    <property type="evidence" value="ECO:0007669"/>
    <property type="project" value="UniProtKB-SubCell"/>
</dbReference>
<protein>
    <submittedName>
        <fullName evidence="19">Ribonuclease K6</fullName>
    </submittedName>
</protein>
<evidence type="ECO:0000256" key="9">
    <source>
        <dbReference type="ARBA" id="ARBA00022759"/>
    </source>
</evidence>
<organism evidence="18 19">
    <name type="scientific">Ursus maritimus</name>
    <name type="common">Polar bear</name>
    <name type="synonym">Thalarctos maritimus</name>
    <dbReference type="NCBI Taxonomy" id="29073"/>
    <lineage>
        <taxon>Eukaryota</taxon>
        <taxon>Metazoa</taxon>
        <taxon>Chordata</taxon>
        <taxon>Craniata</taxon>
        <taxon>Vertebrata</taxon>
        <taxon>Euteleostomi</taxon>
        <taxon>Mammalia</taxon>
        <taxon>Eutheria</taxon>
        <taxon>Laurasiatheria</taxon>
        <taxon>Carnivora</taxon>
        <taxon>Caniformia</taxon>
        <taxon>Ursidae</taxon>
        <taxon>Ursus</taxon>
    </lineage>
</organism>
<dbReference type="GO" id="GO:0004519">
    <property type="term" value="F:endonuclease activity"/>
    <property type="evidence" value="ECO:0007669"/>
    <property type="project" value="UniProtKB-KW"/>
</dbReference>
<dbReference type="GO" id="GO:0061844">
    <property type="term" value="P:antimicrobial humoral immune response mediated by antimicrobial peptide"/>
    <property type="evidence" value="ECO:0007669"/>
    <property type="project" value="TreeGrafter"/>
</dbReference>
<evidence type="ECO:0000256" key="1">
    <source>
        <dbReference type="ARBA" id="ARBA00004371"/>
    </source>
</evidence>
<reference evidence="19" key="1">
    <citation type="submission" date="2025-08" db="UniProtKB">
        <authorList>
            <consortium name="RefSeq"/>
        </authorList>
    </citation>
    <scope>IDENTIFICATION</scope>
    <source>
        <tissue evidence="19">Whole blood</tissue>
    </source>
</reference>
<evidence type="ECO:0000256" key="11">
    <source>
        <dbReference type="ARBA" id="ARBA00023022"/>
    </source>
</evidence>